<proteinExistence type="predicted"/>
<dbReference type="RefSeq" id="XP_056762908.1">
    <property type="nucleotide sequence ID" value="XM_056914059.1"/>
</dbReference>
<dbReference type="Pfam" id="PF21762">
    <property type="entry name" value="DEDDh_C"/>
    <property type="match status" value="1"/>
</dbReference>
<dbReference type="GO" id="GO:0003676">
    <property type="term" value="F:nucleic acid binding"/>
    <property type="evidence" value="ECO:0007669"/>
    <property type="project" value="InterPro"/>
</dbReference>
<gene>
    <name evidence="2" type="ORF">N7458_010677</name>
</gene>
<dbReference type="PANTHER" id="PTHR28083">
    <property type="entry name" value="GOOD FOR FULL DBP5 ACTIVITY PROTEIN 2"/>
    <property type="match status" value="1"/>
</dbReference>
<comment type="caution">
    <text evidence="2">The sequence shown here is derived from an EMBL/GenBank/DDBJ whole genome shotgun (WGS) entry which is preliminary data.</text>
</comment>
<dbReference type="InterPro" id="IPR040151">
    <property type="entry name" value="Gfd2/YDR514C-like"/>
</dbReference>
<sequence length="535" mass="60903">MDRAQRLQEIFAGDEALLELNTQLTTKPAQETMEFIVAPELQPAQQDRPDTTHLSPRKIPEWELRNAFCPAKALPKFPFKYIFPKEGELPKKVAKDYFDGGLVWRRGWDVYYLPIPIQISDQPLLLIPALQVKEFLDTINYQENYDLALTTRTKDGMVLFFDADDGTPKPVQLGHIDNRESLDLLETHIPLPKEGDDDWTKSCERGAFDIFHKKVHDGFMSFKKRKQKPKRPLTPMEKAIAGISKQHVNQRIPTRGLYQLKAYFGLRPPINERGYFVKDEEFAPVKVDAPVPWNTDGNPIFYSVDVEWNEWNAAQVTEIGISSLDTIDIHGIHPGPGGENWVKHIKSAHLRTTEYKNFCNKKFVAGCPDQFLFGKSELVPNARLGRRADCFFVAPYDGTARTTRPGLPQHKLGPRTIVLVGHNPDADVRVLSERCRIFESLKNQSDKVIREVMDTQTLYGCLRKESLRSLENILLGLGVEFRCLHNAGNDARFTLEALIRIALEPARKKPEDPNVEVKTGQKVVVQEAEVAVSQE</sequence>
<dbReference type="SUPFAM" id="SSF53098">
    <property type="entry name" value="Ribonuclease H-like"/>
    <property type="match status" value="1"/>
</dbReference>
<dbReference type="GeneID" id="81604302"/>
<dbReference type="PANTHER" id="PTHR28083:SF1">
    <property type="entry name" value="GOOD FOR FULL DBP5 ACTIVITY PROTEIN 2"/>
    <property type="match status" value="1"/>
</dbReference>
<dbReference type="EMBL" id="JAPVEA010000008">
    <property type="protein sequence ID" value="KAJ5439679.1"/>
    <property type="molecule type" value="Genomic_DNA"/>
</dbReference>
<dbReference type="InterPro" id="IPR036397">
    <property type="entry name" value="RNaseH_sf"/>
</dbReference>
<dbReference type="Gene3D" id="3.30.420.10">
    <property type="entry name" value="Ribonuclease H-like superfamily/Ribonuclease H"/>
    <property type="match status" value="1"/>
</dbReference>
<evidence type="ECO:0000313" key="2">
    <source>
        <dbReference type="EMBL" id="KAJ5439679.1"/>
    </source>
</evidence>
<reference evidence="2" key="2">
    <citation type="journal article" date="2023" name="IMA Fungus">
        <title>Comparative genomic study of the Penicillium genus elucidates a diverse pangenome and 15 lateral gene transfer events.</title>
        <authorList>
            <person name="Petersen C."/>
            <person name="Sorensen T."/>
            <person name="Nielsen M.R."/>
            <person name="Sondergaard T.E."/>
            <person name="Sorensen J.L."/>
            <person name="Fitzpatrick D.A."/>
            <person name="Frisvad J.C."/>
            <person name="Nielsen K.L."/>
        </authorList>
    </citation>
    <scope>NUCLEOTIDE SEQUENCE</scope>
    <source>
        <strain evidence="2">IBT 16125</strain>
    </source>
</reference>
<name>A0AAD6G042_9EURO</name>
<dbReference type="Proteomes" id="UP001213681">
    <property type="component" value="Unassembled WGS sequence"/>
</dbReference>
<dbReference type="AlphaFoldDB" id="A0AAD6G042"/>
<keyword evidence="3" id="KW-1185">Reference proteome</keyword>
<feature type="domain" description="Gfd2/YDR514C-like C-terminal" evidence="1">
    <location>
        <begin position="300"/>
        <end position="501"/>
    </location>
</feature>
<dbReference type="InterPro" id="IPR048519">
    <property type="entry name" value="Gfd2/YDR514C-like_C"/>
</dbReference>
<evidence type="ECO:0000259" key="1">
    <source>
        <dbReference type="Pfam" id="PF21762"/>
    </source>
</evidence>
<dbReference type="GO" id="GO:0005634">
    <property type="term" value="C:nucleus"/>
    <property type="evidence" value="ECO:0007669"/>
    <property type="project" value="TreeGrafter"/>
</dbReference>
<evidence type="ECO:0000313" key="3">
    <source>
        <dbReference type="Proteomes" id="UP001213681"/>
    </source>
</evidence>
<accession>A0AAD6G042</accession>
<organism evidence="2 3">
    <name type="scientific">Penicillium daleae</name>
    <dbReference type="NCBI Taxonomy" id="63821"/>
    <lineage>
        <taxon>Eukaryota</taxon>
        <taxon>Fungi</taxon>
        <taxon>Dikarya</taxon>
        <taxon>Ascomycota</taxon>
        <taxon>Pezizomycotina</taxon>
        <taxon>Eurotiomycetes</taxon>
        <taxon>Eurotiomycetidae</taxon>
        <taxon>Eurotiales</taxon>
        <taxon>Aspergillaceae</taxon>
        <taxon>Penicillium</taxon>
    </lineage>
</organism>
<reference evidence="2" key="1">
    <citation type="submission" date="2022-12" db="EMBL/GenBank/DDBJ databases">
        <authorList>
            <person name="Petersen C."/>
        </authorList>
    </citation>
    <scope>NUCLEOTIDE SEQUENCE</scope>
    <source>
        <strain evidence="2">IBT 16125</strain>
    </source>
</reference>
<dbReference type="InterPro" id="IPR012337">
    <property type="entry name" value="RNaseH-like_sf"/>
</dbReference>
<protein>
    <recommendedName>
        <fullName evidence="1">Gfd2/YDR514C-like C-terminal domain-containing protein</fullName>
    </recommendedName>
</protein>